<evidence type="ECO:0000313" key="3">
    <source>
        <dbReference type="Proteomes" id="UP001620645"/>
    </source>
</evidence>
<proteinExistence type="predicted"/>
<dbReference type="AlphaFoldDB" id="A0ABD2K5U0"/>
<keyword evidence="3" id="KW-1185">Reference proteome</keyword>
<protein>
    <submittedName>
        <fullName evidence="2">Uncharacterized protein</fullName>
    </submittedName>
</protein>
<sequence>MNTHQEDAQRERRLLEAFYEGLALALDGADNRIRTCLHEAGHMGKSHFDPGFPDEFMISELLAEEQGETVFHGPQEDTLTLEQLISRLEEKVAVYQAEGHFCGGPLREETGHQEAMELAQTIAQMQAVGALLQPTDEQIEQLVTQLMLAAEETARFMIEQRAYDFELIVIELFARNKLKPKDLNDQFGPPANAEGDEEEEEEDEQMDVVQNDEWED</sequence>
<dbReference type="SUPFAM" id="SSF140990">
    <property type="entry name" value="FtsH protease domain-like"/>
    <property type="match status" value="1"/>
</dbReference>
<dbReference type="EMBL" id="JBICCN010000051">
    <property type="protein sequence ID" value="KAL3098246.1"/>
    <property type="molecule type" value="Genomic_DNA"/>
</dbReference>
<dbReference type="Proteomes" id="UP001620645">
    <property type="component" value="Unassembled WGS sequence"/>
</dbReference>
<dbReference type="InterPro" id="IPR037219">
    <property type="entry name" value="Peptidase_M41-like"/>
</dbReference>
<gene>
    <name evidence="2" type="ORF">niasHS_002082</name>
</gene>
<comment type="caution">
    <text evidence="2">The sequence shown here is derived from an EMBL/GenBank/DDBJ whole genome shotgun (WGS) entry which is preliminary data.</text>
</comment>
<organism evidence="2 3">
    <name type="scientific">Heterodera schachtii</name>
    <name type="common">Sugarbeet cyst nematode worm</name>
    <name type="synonym">Tylenchus schachtii</name>
    <dbReference type="NCBI Taxonomy" id="97005"/>
    <lineage>
        <taxon>Eukaryota</taxon>
        <taxon>Metazoa</taxon>
        <taxon>Ecdysozoa</taxon>
        <taxon>Nematoda</taxon>
        <taxon>Chromadorea</taxon>
        <taxon>Rhabditida</taxon>
        <taxon>Tylenchina</taxon>
        <taxon>Tylenchomorpha</taxon>
        <taxon>Tylenchoidea</taxon>
        <taxon>Heteroderidae</taxon>
        <taxon>Heteroderinae</taxon>
        <taxon>Heterodera</taxon>
    </lineage>
</organism>
<dbReference type="Gene3D" id="1.20.58.760">
    <property type="entry name" value="Peptidase M41"/>
    <property type="match status" value="1"/>
</dbReference>
<feature type="compositionally biased region" description="Acidic residues" evidence="1">
    <location>
        <begin position="194"/>
        <end position="216"/>
    </location>
</feature>
<evidence type="ECO:0000256" key="1">
    <source>
        <dbReference type="SAM" id="MobiDB-lite"/>
    </source>
</evidence>
<name>A0ABD2K5U0_HETSC</name>
<feature type="region of interest" description="Disordered" evidence="1">
    <location>
        <begin position="180"/>
        <end position="216"/>
    </location>
</feature>
<evidence type="ECO:0000313" key="2">
    <source>
        <dbReference type="EMBL" id="KAL3098246.1"/>
    </source>
</evidence>
<reference evidence="2 3" key="1">
    <citation type="submission" date="2024-10" db="EMBL/GenBank/DDBJ databases">
        <authorList>
            <person name="Kim D."/>
        </authorList>
    </citation>
    <scope>NUCLEOTIDE SEQUENCE [LARGE SCALE GENOMIC DNA]</scope>
    <source>
        <strain evidence="2">Taebaek</strain>
    </source>
</reference>
<accession>A0ABD2K5U0</accession>